<protein>
    <recommendedName>
        <fullName evidence="3">RNase H type-1 domain-containing protein</fullName>
    </recommendedName>
</protein>
<keyword evidence="2" id="KW-1185">Reference proteome</keyword>
<sequence>MLDFAVHIYWLIWLARNELVFNHKGVDPIVTVTRAMEAWNFNQAGVFPVRPGRLRGEESIARDCWQPPLEGWYKINSDAFVNHRTSQDQLEIIYMDSGGAVVHERVRSSFCRSPLMVEASGLKDAISLANLLKLHNMD</sequence>
<evidence type="ECO:0000313" key="1">
    <source>
        <dbReference type="EMBL" id="EEF39101.1"/>
    </source>
</evidence>
<gene>
    <name evidence="1" type="ORF">RCOM_0649290</name>
</gene>
<name>B9SB93_RICCO</name>
<dbReference type="EMBL" id="EQ973912">
    <property type="protein sequence ID" value="EEF39101.1"/>
    <property type="molecule type" value="Genomic_DNA"/>
</dbReference>
<organism evidence="1 2">
    <name type="scientific">Ricinus communis</name>
    <name type="common">Castor bean</name>
    <dbReference type="NCBI Taxonomy" id="3988"/>
    <lineage>
        <taxon>Eukaryota</taxon>
        <taxon>Viridiplantae</taxon>
        <taxon>Streptophyta</taxon>
        <taxon>Embryophyta</taxon>
        <taxon>Tracheophyta</taxon>
        <taxon>Spermatophyta</taxon>
        <taxon>Magnoliopsida</taxon>
        <taxon>eudicotyledons</taxon>
        <taxon>Gunneridae</taxon>
        <taxon>Pentapetalae</taxon>
        <taxon>rosids</taxon>
        <taxon>fabids</taxon>
        <taxon>Malpighiales</taxon>
        <taxon>Euphorbiaceae</taxon>
        <taxon>Acalyphoideae</taxon>
        <taxon>Acalypheae</taxon>
        <taxon>Ricinus</taxon>
    </lineage>
</organism>
<dbReference type="AlphaFoldDB" id="B9SB93"/>
<dbReference type="InParanoid" id="B9SB93"/>
<evidence type="ECO:0000313" key="2">
    <source>
        <dbReference type="Proteomes" id="UP000008311"/>
    </source>
</evidence>
<dbReference type="PANTHER" id="PTHR47074:SF73">
    <property type="entry name" value="OS04G0448401 PROTEIN"/>
    <property type="match status" value="1"/>
</dbReference>
<accession>B9SB93</accession>
<dbReference type="Proteomes" id="UP000008311">
    <property type="component" value="Unassembled WGS sequence"/>
</dbReference>
<evidence type="ECO:0008006" key="3">
    <source>
        <dbReference type="Google" id="ProtNLM"/>
    </source>
</evidence>
<reference evidence="2" key="1">
    <citation type="journal article" date="2010" name="Nat. Biotechnol.">
        <title>Draft genome sequence of the oilseed species Ricinus communis.</title>
        <authorList>
            <person name="Chan A.P."/>
            <person name="Crabtree J."/>
            <person name="Zhao Q."/>
            <person name="Lorenzi H."/>
            <person name="Orvis J."/>
            <person name="Puiu D."/>
            <person name="Melake-Berhan A."/>
            <person name="Jones K.M."/>
            <person name="Redman J."/>
            <person name="Chen G."/>
            <person name="Cahoon E.B."/>
            <person name="Gedil M."/>
            <person name="Stanke M."/>
            <person name="Haas B.J."/>
            <person name="Wortman J.R."/>
            <person name="Fraser-Liggett C.M."/>
            <person name="Ravel J."/>
            <person name="Rabinowicz P.D."/>
        </authorList>
    </citation>
    <scope>NUCLEOTIDE SEQUENCE [LARGE SCALE GENOMIC DNA]</scope>
    <source>
        <strain evidence="2">cv. Hale</strain>
    </source>
</reference>
<dbReference type="InterPro" id="IPR052929">
    <property type="entry name" value="RNase_H-like_EbsB-rel"/>
</dbReference>
<dbReference type="PANTHER" id="PTHR47074">
    <property type="entry name" value="BNAC02G40300D PROTEIN"/>
    <property type="match status" value="1"/>
</dbReference>
<proteinExistence type="predicted"/>